<proteinExistence type="inferred from homology"/>
<dbReference type="Gene3D" id="1.10.10.10">
    <property type="entry name" value="Winged helix-like DNA-binding domain superfamily/Winged helix DNA-binding domain"/>
    <property type="match status" value="1"/>
</dbReference>
<keyword evidence="3" id="KW-0238">DNA-binding</keyword>
<accession>A0A9D1H246</accession>
<keyword evidence="2" id="KW-0805">Transcription regulation</keyword>
<evidence type="ECO:0000256" key="2">
    <source>
        <dbReference type="ARBA" id="ARBA00023015"/>
    </source>
</evidence>
<dbReference type="Pfam" id="PF03965">
    <property type="entry name" value="Penicillinase_R"/>
    <property type="match status" value="1"/>
</dbReference>
<organism evidence="5 6">
    <name type="scientific">Candidatus Ornithomonoglobus intestinigallinarum</name>
    <dbReference type="NCBI Taxonomy" id="2840894"/>
    <lineage>
        <taxon>Bacteria</taxon>
        <taxon>Bacillati</taxon>
        <taxon>Bacillota</taxon>
        <taxon>Clostridia</taxon>
        <taxon>Candidatus Ornithomonoglobus</taxon>
    </lineage>
</organism>
<dbReference type="InterPro" id="IPR036390">
    <property type="entry name" value="WH_DNA-bd_sf"/>
</dbReference>
<name>A0A9D1H246_9FIRM</name>
<keyword evidence="4" id="KW-0804">Transcription</keyword>
<gene>
    <name evidence="5" type="ORF">IAA60_02145</name>
</gene>
<dbReference type="GO" id="GO:0003677">
    <property type="term" value="F:DNA binding"/>
    <property type="evidence" value="ECO:0007669"/>
    <property type="project" value="UniProtKB-KW"/>
</dbReference>
<reference evidence="5" key="1">
    <citation type="submission" date="2020-10" db="EMBL/GenBank/DDBJ databases">
        <authorList>
            <person name="Gilroy R."/>
        </authorList>
    </citation>
    <scope>NUCLEOTIDE SEQUENCE</scope>
    <source>
        <strain evidence="5">CHK181-108</strain>
    </source>
</reference>
<evidence type="ECO:0000313" key="5">
    <source>
        <dbReference type="EMBL" id="HIT84686.1"/>
    </source>
</evidence>
<dbReference type="InterPro" id="IPR036388">
    <property type="entry name" value="WH-like_DNA-bd_sf"/>
</dbReference>
<dbReference type="PIRSF" id="PIRSF019455">
    <property type="entry name" value="CopR_AtkY"/>
    <property type="match status" value="1"/>
</dbReference>
<reference evidence="5" key="2">
    <citation type="journal article" date="2021" name="PeerJ">
        <title>Extensive microbial diversity within the chicken gut microbiome revealed by metagenomics and culture.</title>
        <authorList>
            <person name="Gilroy R."/>
            <person name="Ravi A."/>
            <person name="Getino M."/>
            <person name="Pursley I."/>
            <person name="Horton D.L."/>
            <person name="Alikhan N.F."/>
            <person name="Baker D."/>
            <person name="Gharbi K."/>
            <person name="Hall N."/>
            <person name="Watson M."/>
            <person name="Adriaenssens E.M."/>
            <person name="Foster-Nyarko E."/>
            <person name="Jarju S."/>
            <person name="Secka A."/>
            <person name="Antonio M."/>
            <person name="Oren A."/>
            <person name="Chaudhuri R.R."/>
            <person name="La Ragione R."/>
            <person name="Hildebrand F."/>
            <person name="Pallen M.J."/>
        </authorList>
    </citation>
    <scope>NUCLEOTIDE SEQUENCE</scope>
    <source>
        <strain evidence="5">CHK181-108</strain>
    </source>
</reference>
<dbReference type="EMBL" id="DVLU01000018">
    <property type="protein sequence ID" value="HIT84686.1"/>
    <property type="molecule type" value="Genomic_DNA"/>
</dbReference>
<evidence type="ECO:0000256" key="4">
    <source>
        <dbReference type="ARBA" id="ARBA00023163"/>
    </source>
</evidence>
<dbReference type="InterPro" id="IPR005650">
    <property type="entry name" value="BlaI_family"/>
</dbReference>
<dbReference type="Proteomes" id="UP000824165">
    <property type="component" value="Unassembled WGS sequence"/>
</dbReference>
<comment type="caution">
    <text evidence="5">The sequence shown here is derived from an EMBL/GenBank/DDBJ whole genome shotgun (WGS) entry which is preliminary data.</text>
</comment>
<sequence length="121" mass="14129">MRKICESELKVLTVLWENGRMKAADIARQLKEDVGWSKNTTYTVIDRCVKKQLISRMDPGYICAPAFSKRRASENSMRELLENYFDGSAVRFFLTFLNISGATRAEAKEMRRILKNRMERE</sequence>
<comment type="similarity">
    <text evidence="1">Belongs to the BlaI transcriptional regulatory family.</text>
</comment>
<evidence type="ECO:0000313" key="6">
    <source>
        <dbReference type="Proteomes" id="UP000824165"/>
    </source>
</evidence>
<dbReference type="SUPFAM" id="SSF46785">
    <property type="entry name" value="Winged helix' DNA-binding domain"/>
    <property type="match status" value="1"/>
</dbReference>
<evidence type="ECO:0000256" key="1">
    <source>
        <dbReference type="ARBA" id="ARBA00011046"/>
    </source>
</evidence>
<dbReference type="GO" id="GO:0045892">
    <property type="term" value="P:negative regulation of DNA-templated transcription"/>
    <property type="evidence" value="ECO:0007669"/>
    <property type="project" value="InterPro"/>
</dbReference>
<protein>
    <submittedName>
        <fullName evidence="5">BlaI/MecI/CopY family transcriptional regulator</fullName>
    </submittedName>
</protein>
<evidence type="ECO:0000256" key="3">
    <source>
        <dbReference type="ARBA" id="ARBA00023125"/>
    </source>
</evidence>
<dbReference type="AlphaFoldDB" id="A0A9D1H246"/>